<sequence length="340" mass="35624">MLTPDLHIASVGVHLPAGRASLKSAIDAGLCDEDEFFESDLVEVPVADGVAAADMAVEAGRQALQRAGLDPSNLDLLVHAPMSREAPEGWASPGYLLRELKCGRAASFAINQGCNGTLAGIELAAAWLSAARDRSSALVTSSLRAIAPYLQRWTSAGFGMALGDGASAVLLSRSPGVARVEAVNSRTLPELEGLHRGALDLADQESIAMLTVDVPARAREFAVRSEFDSLDMHRIFSTMYAEIARETLAEAGIGTTDLTKVVFTNAGAALIEADVMGPLGLSMNLSTWDFGRTIGHVGASDHVFSLDHLLNSGEVEPGDRVLMLGGTQGYNVAAVALTVT</sequence>
<keyword evidence="2" id="KW-0012">Acyltransferase</keyword>
<keyword evidence="6" id="KW-1185">Reference proteome</keyword>
<evidence type="ECO:0000313" key="6">
    <source>
        <dbReference type="Proteomes" id="UP000281726"/>
    </source>
</evidence>
<dbReference type="Pfam" id="PF08545">
    <property type="entry name" value="ACP_syn_III"/>
    <property type="match status" value="1"/>
</dbReference>
<keyword evidence="1" id="KW-0808">Transferase</keyword>
<dbReference type="OrthoDB" id="2636646at2"/>
<reference evidence="5 6" key="1">
    <citation type="journal article" date="2004" name="Syst. Appl. Microbiol.">
        <title>Cryptoendolithic actinomycetes from antarctic sandstone rock samples: Micromonospora endolithica sp. nov. and two isolates related to Micromonospora coerulea Jensen 1932.</title>
        <authorList>
            <person name="Hirsch P."/>
            <person name="Mevs U."/>
            <person name="Kroppenstedt R.M."/>
            <person name="Schumann P."/>
            <person name="Stackebrandt E."/>
        </authorList>
    </citation>
    <scope>NUCLEOTIDE SEQUENCE [LARGE SCALE GENOMIC DNA]</scope>
    <source>
        <strain evidence="5 6">JCM 12677</strain>
    </source>
</reference>
<dbReference type="PANTHER" id="PTHR34069:SF2">
    <property type="entry name" value="BETA-KETOACYL-[ACYL-CARRIER-PROTEIN] SYNTHASE III"/>
    <property type="match status" value="1"/>
</dbReference>
<name>A0A3A9ZPZ2_9ACTN</name>
<dbReference type="GO" id="GO:0044550">
    <property type="term" value="P:secondary metabolite biosynthetic process"/>
    <property type="evidence" value="ECO:0007669"/>
    <property type="project" value="TreeGrafter"/>
</dbReference>
<dbReference type="AlphaFoldDB" id="A0A3A9ZPZ2"/>
<dbReference type="GO" id="GO:0006633">
    <property type="term" value="P:fatty acid biosynthetic process"/>
    <property type="evidence" value="ECO:0007669"/>
    <property type="project" value="InterPro"/>
</dbReference>
<evidence type="ECO:0000259" key="4">
    <source>
        <dbReference type="Pfam" id="PF08545"/>
    </source>
</evidence>
<evidence type="ECO:0000256" key="2">
    <source>
        <dbReference type="ARBA" id="ARBA00023315"/>
    </source>
</evidence>
<feature type="domain" description="Beta-ketoacyl-[acyl-carrier-protein] synthase III N-terminal" evidence="4">
    <location>
        <begin position="108"/>
        <end position="175"/>
    </location>
</feature>
<evidence type="ECO:0000256" key="1">
    <source>
        <dbReference type="ARBA" id="ARBA00022679"/>
    </source>
</evidence>
<evidence type="ECO:0000313" key="5">
    <source>
        <dbReference type="EMBL" id="RKN50259.1"/>
    </source>
</evidence>
<dbReference type="GO" id="GO:0004315">
    <property type="term" value="F:3-oxoacyl-[acyl-carrier-protein] synthase activity"/>
    <property type="evidence" value="ECO:0007669"/>
    <property type="project" value="InterPro"/>
</dbReference>
<dbReference type="EMBL" id="RBAK01000001">
    <property type="protein sequence ID" value="RKN50259.1"/>
    <property type="molecule type" value="Genomic_DNA"/>
</dbReference>
<organism evidence="5 6">
    <name type="scientific">Micromonospora endolithica</name>
    <dbReference type="NCBI Taxonomy" id="230091"/>
    <lineage>
        <taxon>Bacteria</taxon>
        <taxon>Bacillati</taxon>
        <taxon>Actinomycetota</taxon>
        <taxon>Actinomycetes</taxon>
        <taxon>Micromonosporales</taxon>
        <taxon>Micromonosporaceae</taxon>
        <taxon>Micromonospora</taxon>
    </lineage>
</organism>
<dbReference type="CDD" id="cd00827">
    <property type="entry name" value="init_cond_enzymes"/>
    <property type="match status" value="1"/>
</dbReference>
<dbReference type="SUPFAM" id="SSF53901">
    <property type="entry name" value="Thiolase-like"/>
    <property type="match status" value="1"/>
</dbReference>
<dbReference type="InterPro" id="IPR013751">
    <property type="entry name" value="ACP_syn_III_N"/>
</dbReference>
<dbReference type="InterPro" id="IPR016039">
    <property type="entry name" value="Thiolase-like"/>
</dbReference>
<accession>A0A3A9ZPZ2</accession>
<proteinExistence type="predicted"/>
<protein>
    <submittedName>
        <fullName evidence="5">3-oxoacyl-ACP synthase</fullName>
    </submittedName>
</protein>
<evidence type="ECO:0000259" key="3">
    <source>
        <dbReference type="Pfam" id="PF08541"/>
    </source>
</evidence>
<feature type="domain" description="Beta-ketoacyl-[acyl-carrier-protein] synthase III C-terminal" evidence="3">
    <location>
        <begin position="248"/>
        <end position="338"/>
    </location>
</feature>
<dbReference type="RefSeq" id="WP_120723484.1">
    <property type="nucleotide sequence ID" value="NZ_RBAK01000001.1"/>
</dbReference>
<dbReference type="Gene3D" id="3.40.47.10">
    <property type="match status" value="2"/>
</dbReference>
<gene>
    <name evidence="5" type="ORF">D7223_00070</name>
</gene>
<dbReference type="InterPro" id="IPR013747">
    <property type="entry name" value="ACP_syn_III_C"/>
</dbReference>
<dbReference type="Pfam" id="PF08541">
    <property type="entry name" value="ACP_syn_III_C"/>
    <property type="match status" value="1"/>
</dbReference>
<dbReference type="PANTHER" id="PTHR34069">
    <property type="entry name" value="3-OXOACYL-[ACYL-CARRIER-PROTEIN] SYNTHASE 3"/>
    <property type="match status" value="1"/>
</dbReference>
<dbReference type="Proteomes" id="UP000281726">
    <property type="component" value="Unassembled WGS sequence"/>
</dbReference>
<comment type="caution">
    <text evidence="5">The sequence shown here is derived from an EMBL/GenBank/DDBJ whole genome shotgun (WGS) entry which is preliminary data.</text>
</comment>